<organism evidence="2">
    <name type="scientific">viral metagenome</name>
    <dbReference type="NCBI Taxonomy" id="1070528"/>
    <lineage>
        <taxon>unclassified sequences</taxon>
        <taxon>metagenomes</taxon>
        <taxon>organismal metagenomes</taxon>
    </lineage>
</organism>
<sequence length="399" mass="45179">MVKRTQKLVKRTQKMVNIKQRGGWVSVADAGLKEGSTAFAKQMVPSILDDVSDAVTDEAKERLRPIDDDKLFQKTERFYSSEEFWDALYDDPCWIDPATDRFSLSKLSTLWCNWYSNVPEKVEKIVGTAESESIDMEKLQTYYEDIKGGDGDEYSIFDDIYSDGDAFALGGAWPKFLTSLAKYKDDIKDWEPDEETKIPKLEDSLKILNISMNEIKDNGLLKEGDDAWPWFKKFIGGGSDCDYTKWFFCLIFKLILGPAGLLILKMLPPLVKFINIIRDFFGKIIISIHNSRPSILPDDKISAPWYNNKGEVRFYKPGVTDALMSYLGLVIPFGAVSNKRGQVWGNGEFGKFIFGLVMVSVGLITMGGLSVLVLLTAFLYYCGKTLSMFTSNIEPKKKK</sequence>
<feature type="transmembrane region" description="Helical" evidence="1">
    <location>
        <begin position="352"/>
        <end position="381"/>
    </location>
</feature>
<keyword evidence="1" id="KW-0812">Transmembrane</keyword>
<protein>
    <submittedName>
        <fullName evidence="2">Uncharacterized protein</fullName>
    </submittedName>
</protein>
<keyword evidence="1" id="KW-1133">Transmembrane helix</keyword>
<reference evidence="2" key="1">
    <citation type="journal article" date="2020" name="Nature">
        <title>Giant virus diversity and host interactions through global metagenomics.</title>
        <authorList>
            <person name="Schulz F."/>
            <person name="Roux S."/>
            <person name="Paez-Espino D."/>
            <person name="Jungbluth S."/>
            <person name="Walsh D.A."/>
            <person name="Denef V.J."/>
            <person name="McMahon K.D."/>
            <person name="Konstantinidis K.T."/>
            <person name="Eloe-Fadrosh E.A."/>
            <person name="Kyrpides N.C."/>
            <person name="Woyke T."/>
        </authorList>
    </citation>
    <scope>NUCLEOTIDE SEQUENCE</scope>
    <source>
        <strain evidence="2">GVMAG-M-3300025860-25</strain>
    </source>
</reference>
<accession>A0A6C0JCP0</accession>
<evidence type="ECO:0000256" key="1">
    <source>
        <dbReference type="SAM" id="Phobius"/>
    </source>
</evidence>
<proteinExistence type="predicted"/>
<dbReference type="EMBL" id="MN740339">
    <property type="protein sequence ID" value="QHU01374.1"/>
    <property type="molecule type" value="Genomic_DNA"/>
</dbReference>
<keyword evidence="1" id="KW-0472">Membrane</keyword>
<evidence type="ECO:0000313" key="2">
    <source>
        <dbReference type="EMBL" id="QHU01374.1"/>
    </source>
</evidence>
<name>A0A6C0JCP0_9ZZZZ</name>
<dbReference type="AlphaFoldDB" id="A0A6C0JCP0"/>